<dbReference type="RefSeq" id="WP_011991479.1">
    <property type="nucleotide sequence ID" value="NC_009714.1"/>
</dbReference>
<evidence type="ECO:0000256" key="4">
    <source>
        <dbReference type="ARBA" id="ARBA00022692"/>
    </source>
</evidence>
<keyword evidence="10" id="KW-1185">Reference proteome</keyword>
<comment type="subcellular location">
    <subcellularLocation>
        <location evidence="1">Cell membrane</location>
        <topology evidence="1">Multi-pass membrane protein</topology>
    </subcellularLocation>
</comment>
<name>A7HZE1_CAMHC</name>
<dbReference type="EMBL" id="CP000776">
    <property type="protein sequence ID" value="ABS51452.1"/>
    <property type="molecule type" value="Genomic_DNA"/>
</dbReference>
<proteinExistence type="predicted"/>
<evidence type="ECO:0000256" key="2">
    <source>
        <dbReference type="ARBA" id="ARBA00022448"/>
    </source>
</evidence>
<dbReference type="CDD" id="cd17472">
    <property type="entry name" value="MFS_YajR_like"/>
    <property type="match status" value="1"/>
</dbReference>
<dbReference type="SUPFAM" id="SSF103473">
    <property type="entry name" value="MFS general substrate transporter"/>
    <property type="match status" value="1"/>
</dbReference>
<feature type="transmembrane region" description="Helical" evidence="7">
    <location>
        <begin position="238"/>
        <end position="257"/>
    </location>
</feature>
<evidence type="ECO:0000313" key="9">
    <source>
        <dbReference type="EMBL" id="ABS51452.1"/>
    </source>
</evidence>
<feature type="transmembrane region" description="Helical" evidence="7">
    <location>
        <begin position="71"/>
        <end position="90"/>
    </location>
</feature>
<feature type="transmembrane region" description="Helical" evidence="7">
    <location>
        <begin position="43"/>
        <end position="62"/>
    </location>
</feature>
<dbReference type="PROSITE" id="PS50850">
    <property type="entry name" value="MFS"/>
    <property type="match status" value="1"/>
</dbReference>
<dbReference type="OrthoDB" id="9764259at2"/>
<dbReference type="InterPro" id="IPR050171">
    <property type="entry name" value="MFS_Transporters"/>
</dbReference>
<evidence type="ECO:0000256" key="6">
    <source>
        <dbReference type="ARBA" id="ARBA00023136"/>
    </source>
</evidence>
<accession>A7HZE1</accession>
<sequence>MFRSVLPLSFIIATRFFGLFIVLPVLSLYALNLKGASENLTGLVIGIYAVMQMIFQVPFGALSDRIGRKNALCLGLIVFIIGSFICAFSNDIFTMIIGRALQGSGAVGAVATALISDFIVEEKRSKAMAIMGGMIALSFAVSMILSPILSAKFGISSLFELSAYLTIFCLILLYIIVPKEPKIKSLKQKTPFLEILKDKDLTLMNLTSFLQKMFMTMAFVIIPIVLVKDFNFDKNELYKIYGIATFFGFFAMGFSGAMGERRGLAKGILLAGILFFIVSFIIFAVSHSVLSFSVGVVIFFIGFNMHEPIMQSVASKFAKISQRGEVLGIFNSAGYFGSFIGAVSGGIIVGFHISILAIFVAILGIIWFWLLLKLTNPNDFKNLYLDKFKVRNFSVLGSINGVVEFYETNENFVIKYNRKVISERQILEIL</sequence>
<dbReference type="STRING" id="360107.CHAB381_0010"/>
<evidence type="ECO:0000256" key="3">
    <source>
        <dbReference type="ARBA" id="ARBA00022475"/>
    </source>
</evidence>
<evidence type="ECO:0000256" key="1">
    <source>
        <dbReference type="ARBA" id="ARBA00004651"/>
    </source>
</evidence>
<dbReference type="InterPro" id="IPR020846">
    <property type="entry name" value="MFS_dom"/>
</dbReference>
<organism evidence="9 10">
    <name type="scientific">Campylobacter hominis (strain ATCC BAA-381 / DSM 21671 / CCUG 45161 / LMG 19568 / NCTC 13146 / CH001A)</name>
    <dbReference type="NCBI Taxonomy" id="360107"/>
    <lineage>
        <taxon>Bacteria</taxon>
        <taxon>Pseudomonadati</taxon>
        <taxon>Campylobacterota</taxon>
        <taxon>Epsilonproteobacteria</taxon>
        <taxon>Campylobacterales</taxon>
        <taxon>Campylobacteraceae</taxon>
        <taxon>Campylobacter</taxon>
    </lineage>
</organism>
<feature type="domain" description="Major facilitator superfamily (MFS) profile" evidence="8">
    <location>
        <begin position="1"/>
        <end position="376"/>
    </location>
</feature>
<dbReference type="Gene3D" id="1.20.1250.20">
    <property type="entry name" value="MFS general substrate transporter like domains"/>
    <property type="match status" value="1"/>
</dbReference>
<feature type="transmembrane region" description="Helical" evidence="7">
    <location>
        <begin position="161"/>
        <end position="177"/>
    </location>
</feature>
<feature type="transmembrane region" description="Helical" evidence="7">
    <location>
        <begin position="209"/>
        <end position="226"/>
    </location>
</feature>
<feature type="transmembrane region" description="Helical" evidence="7">
    <location>
        <begin position="326"/>
        <end position="347"/>
    </location>
</feature>
<evidence type="ECO:0000259" key="8">
    <source>
        <dbReference type="PROSITE" id="PS50850"/>
    </source>
</evidence>
<dbReference type="GO" id="GO:0005886">
    <property type="term" value="C:plasma membrane"/>
    <property type="evidence" value="ECO:0007669"/>
    <property type="project" value="UniProtKB-SubCell"/>
</dbReference>
<dbReference type="AlphaFoldDB" id="A7HZE1"/>
<feature type="transmembrane region" description="Helical" evidence="7">
    <location>
        <begin position="12"/>
        <end position="31"/>
    </location>
</feature>
<protein>
    <submittedName>
        <fullName evidence="9">Multidrug-efflux transporter</fullName>
    </submittedName>
</protein>
<dbReference type="PANTHER" id="PTHR23517:SF2">
    <property type="entry name" value="MULTIDRUG RESISTANCE PROTEIN MDTH"/>
    <property type="match status" value="1"/>
</dbReference>
<dbReference type="Pfam" id="PF07690">
    <property type="entry name" value="MFS_1"/>
    <property type="match status" value="1"/>
</dbReference>
<feature type="transmembrane region" description="Helical" evidence="7">
    <location>
        <begin position="289"/>
        <end position="305"/>
    </location>
</feature>
<feature type="transmembrane region" description="Helical" evidence="7">
    <location>
        <begin position="127"/>
        <end position="149"/>
    </location>
</feature>
<dbReference type="GO" id="GO:0022857">
    <property type="term" value="F:transmembrane transporter activity"/>
    <property type="evidence" value="ECO:0007669"/>
    <property type="project" value="InterPro"/>
</dbReference>
<evidence type="ECO:0000256" key="7">
    <source>
        <dbReference type="SAM" id="Phobius"/>
    </source>
</evidence>
<dbReference type="InterPro" id="IPR011701">
    <property type="entry name" value="MFS"/>
</dbReference>
<keyword evidence="6 7" id="KW-0472">Membrane</keyword>
<dbReference type="PANTHER" id="PTHR23517">
    <property type="entry name" value="RESISTANCE PROTEIN MDTM, PUTATIVE-RELATED-RELATED"/>
    <property type="match status" value="1"/>
</dbReference>
<gene>
    <name evidence="9" type="ordered locus">CHAB381_0010</name>
</gene>
<feature type="transmembrane region" description="Helical" evidence="7">
    <location>
        <begin position="353"/>
        <end position="372"/>
    </location>
</feature>
<keyword evidence="2" id="KW-0813">Transport</keyword>
<feature type="transmembrane region" description="Helical" evidence="7">
    <location>
        <begin position="264"/>
        <end position="283"/>
    </location>
</feature>
<feature type="transmembrane region" description="Helical" evidence="7">
    <location>
        <begin position="96"/>
        <end position="115"/>
    </location>
</feature>
<keyword evidence="3" id="KW-1003">Cell membrane</keyword>
<keyword evidence="4 7" id="KW-0812">Transmembrane</keyword>
<dbReference type="eggNOG" id="COG2814">
    <property type="taxonomic scope" value="Bacteria"/>
</dbReference>
<dbReference type="Proteomes" id="UP000002407">
    <property type="component" value="Chromosome"/>
</dbReference>
<evidence type="ECO:0000313" key="10">
    <source>
        <dbReference type="Proteomes" id="UP000002407"/>
    </source>
</evidence>
<dbReference type="HOGENOM" id="CLU_001265_10_0_7"/>
<reference evidence="10" key="1">
    <citation type="submission" date="2007-07" db="EMBL/GenBank/DDBJ databases">
        <title>Complete genome sequence of Campylobacter hominis ATCC BAA-381, a commensal isolated from the human gastrointestinal tract.</title>
        <authorList>
            <person name="Fouts D.E."/>
            <person name="Mongodin E.F."/>
            <person name="Puiu D."/>
            <person name="Sebastian Y."/>
            <person name="Miller W.G."/>
            <person name="Mandrell R.E."/>
            <person name="Nelson K.E."/>
        </authorList>
    </citation>
    <scope>NUCLEOTIDE SEQUENCE [LARGE SCALE GENOMIC DNA]</scope>
    <source>
        <strain evidence="10">ATCC BAA-381 / LMG 19568 / NCTC 13146 / CH001A</strain>
    </source>
</reference>
<dbReference type="InterPro" id="IPR036259">
    <property type="entry name" value="MFS_trans_sf"/>
</dbReference>
<keyword evidence="5 7" id="KW-1133">Transmembrane helix</keyword>
<evidence type="ECO:0000256" key="5">
    <source>
        <dbReference type="ARBA" id="ARBA00022989"/>
    </source>
</evidence>
<dbReference type="KEGG" id="cha:CHAB381_0010"/>